<evidence type="ECO:0000256" key="2">
    <source>
        <dbReference type="SAM" id="MobiDB-lite"/>
    </source>
</evidence>
<dbReference type="Proteomes" id="UP000192927">
    <property type="component" value="Unassembled WGS sequence"/>
</dbReference>
<dbReference type="PANTHER" id="PTHR46148:SF52">
    <property type="entry name" value="OS04G0603800 PROTEIN"/>
    <property type="match status" value="1"/>
</dbReference>
<comment type="subunit">
    <text evidence="1">Component of the NuA4 histone acetyltransferase complex.</text>
</comment>
<feature type="domain" description="Tf2-1-like SH3-like" evidence="3">
    <location>
        <begin position="35"/>
        <end position="93"/>
    </location>
</feature>
<evidence type="ECO:0000313" key="4">
    <source>
        <dbReference type="EMBL" id="SLM33757.1"/>
    </source>
</evidence>
<dbReference type="InterPro" id="IPR016197">
    <property type="entry name" value="Chromo-like_dom_sf"/>
</dbReference>
<dbReference type="EMBL" id="FWEW01000118">
    <property type="protein sequence ID" value="SLM33757.1"/>
    <property type="molecule type" value="Genomic_DNA"/>
</dbReference>
<feature type="region of interest" description="Disordered" evidence="2">
    <location>
        <begin position="168"/>
        <end position="194"/>
    </location>
</feature>
<evidence type="ECO:0000259" key="3">
    <source>
        <dbReference type="Pfam" id="PF24626"/>
    </source>
</evidence>
<dbReference type="SUPFAM" id="SSF54160">
    <property type="entry name" value="Chromo domain-like"/>
    <property type="match status" value="1"/>
</dbReference>
<dbReference type="AlphaFoldDB" id="A0A1W5CSC7"/>
<dbReference type="PANTHER" id="PTHR46148">
    <property type="entry name" value="CHROMO DOMAIN-CONTAINING PROTEIN"/>
    <property type="match status" value="1"/>
</dbReference>
<accession>A0A1W5CSC7</accession>
<protein>
    <submittedName>
        <fullName evidence="4">Chromo domain-like</fullName>
    </submittedName>
</protein>
<proteinExistence type="predicted"/>
<dbReference type="Pfam" id="PF24626">
    <property type="entry name" value="SH3_Tf2-1"/>
    <property type="match status" value="1"/>
</dbReference>
<evidence type="ECO:0000256" key="1">
    <source>
        <dbReference type="ARBA" id="ARBA00011353"/>
    </source>
</evidence>
<keyword evidence="5" id="KW-1185">Reference proteome</keyword>
<organism evidence="4 5">
    <name type="scientific">Lasallia pustulata</name>
    <dbReference type="NCBI Taxonomy" id="136370"/>
    <lineage>
        <taxon>Eukaryota</taxon>
        <taxon>Fungi</taxon>
        <taxon>Dikarya</taxon>
        <taxon>Ascomycota</taxon>
        <taxon>Pezizomycotina</taxon>
        <taxon>Lecanoromycetes</taxon>
        <taxon>OSLEUM clade</taxon>
        <taxon>Umbilicariomycetidae</taxon>
        <taxon>Umbilicariales</taxon>
        <taxon>Umbilicariaceae</taxon>
        <taxon>Lasallia</taxon>
    </lineage>
</organism>
<evidence type="ECO:0000313" key="5">
    <source>
        <dbReference type="Proteomes" id="UP000192927"/>
    </source>
</evidence>
<reference evidence="5" key="1">
    <citation type="submission" date="2017-03" db="EMBL/GenBank/DDBJ databases">
        <authorList>
            <person name="Sharma R."/>
            <person name="Thines M."/>
        </authorList>
    </citation>
    <scope>NUCLEOTIDE SEQUENCE [LARGE SCALE GENOMIC DNA]</scope>
</reference>
<feature type="compositionally biased region" description="Basic residues" evidence="2">
    <location>
        <begin position="185"/>
        <end position="194"/>
    </location>
</feature>
<dbReference type="InterPro" id="IPR056924">
    <property type="entry name" value="SH3_Tf2-1"/>
</dbReference>
<name>A0A1W5CSC7_9LECA</name>
<feature type="compositionally biased region" description="Basic and acidic residues" evidence="2">
    <location>
        <begin position="168"/>
        <end position="181"/>
    </location>
</feature>
<sequence length="194" mass="22695">MENILEFMKKNAAKSQETMKRHADKQGKEITYKVGDQVFLSSRNITTDQPSKKIEDKMLGPFPIVKKVRTSYELKLPQTMKVHNVFHSNLLRKDSGDPLPGQIQEPPGPIITADGEEWDLADILNSRWHYSRLQYRCAWVDEKTRDLEWYYADGGEFDNSQDIVKDFHDRYPRKAGGKENLRAPTQKKKKRRTR</sequence>